<dbReference type="PANTHER" id="PTHR33747:SF1">
    <property type="entry name" value="ADENYLATE CYCLASE-ASSOCIATED CAP C-TERMINAL DOMAIN-CONTAINING PROTEIN"/>
    <property type="match status" value="1"/>
</dbReference>
<evidence type="ECO:0000313" key="2">
    <source>
        <dbReference type="EMBL" id="EHJ60732.1"/>
    </source>
</evidence>
<dbReference type="Pfam" id="PF02810">
    <property type="entry name" value="SEC-C"/>
    <property type="match status" value="1"/>
</dbReference>
<organism evidence="2 3">
    <name type="scientific">Novosphingobium pentaromativorans US6-1</name>
    <dbReference type="NCBI Taxonomy" id="1088721"/>
    <lineage>
        <taxon>Bacteria</taxon>
        <taxon>Pseudomonadati</taxon>
        <taxon>Pseudomonadota</taxon>
        <taxon>Alphaproteobacteria</taxon>
        <taxon>Sphingomonadales</taxon>
        <taxon>Sphingomonadaceae</taxon>
        <taxon>Novosphingobium</taxon>
    </lineage>
</organism>
<dbReference type="PATRIC" id="fig|1088721.3.peg.2332"/>
<dbReference type="NCBIfam" id="TIGR02292">
    <property type="entry name" value="ygfB_yecA"/>
    <property type="match status" value="1"/>
</dbReference>
<name>G6EDD3_9SPHN</name>
<reference evidence="2 3" key="1">
    <citation type="journal article" date="2012" name="J. Bacteriol.">
        <title>Genome sequence of benzo(a)pyrene-degrading bacterium Novosphingobium pentaromativorans US6-1.</title>
        <authorList>
            <person name="Luo Y.R."/>
            <person name="Kang S.G."/>
            <person name="Kim S.J."/>
            <person name="Kim M.R."/>
            <person name="Li N."/>
            <person name="Lee J.H."/>
            <person name="Kwon K.K."/>
        </authorList>
    </citation>
    <scope>NUCLEOTIDE SEQUENCE [LARGE SCALE GENOMIC DNA]</scope>
    <source>
        <strain evidence="2 3">US6-1</strain>
    </source>
</reference>
<dbReference type="RefSeq" id="WP_007013269.1">
    <property type="nucleotide sequence ID" value="NZ_AGFM01000033.1"/>
</dbReference>
<dbReference type="InterPro" id="IPR036255">
    <property type="entry name" value="YgfB-like_sf"/>
</dbReference>
<dbReference type="eggNOG" id="COG3318">
    <property type="taxonomic scope" value="Bacteria"/>
</dbReference>
<comment type="caution">
    <text evidence="2">The sequence shown here is derived from an EMBL/GenBank/DDBJ whole genome shotgun (WGS) entry which is preliminary data.</text>
</comment>
<keyword evidence="3" id="KW-1185">Reference proteome</keyword>
<evidence type="ECO:0000256" key="1">
    <source>
        <dbReference type="SAM" id="MobiDB-lite"/>
    </source>
</evidence>
<dbReference type="Pfam" id="PF03695">
    <property type="entry name" value="UPF0149"/>
    <property type="match status" value="1"/>
</dbReference>
<dbReference type="SUPFAM" id="SSF103642">
    <property type="entry name" value="Sec-C motif"/>
    <property type="match status" value="1"/>
</dbReference>
<dbReference type="OrthoDB" id="1551443at2"/>
<sequence>MSELASYLDELDQLLLDQGEDWMLLTQLDGYLAGILVSPDLVPPGVWLKHIWAGDDGAGLPHFEKMEDFQHIIDLIMRHYNDVLASLAQPGCYEPLFDIDTRNDDVLWELWVEGFMQAMDLAPDGWERIAVSGDAGCKAALKGMAKLHVIANGEAQLSHGKVEQWTREAPDLIPIWVETLHAWRLENDPSRPSSPRQGKVGRNDPCPCGSGKKYKKCCGLN</sequence>
<dbReference type="InterPro" id="IPR004027">
    <property type="entry name" value="SEC_C_motif"/>
</dbReference>
<dbReference type="EMBL" id="AGFM01000033">
    <property type="protein sequence ID" value="EHJ60732.1"/>
    <property type="molecule type" value="Genomic_DNA"/>
</dbReference>
<dbReference type="Proteomes" id="UP000004030">
    <property type="component" value="Unassembled WGS sequence"/>
</dbReference>
<dbReference type="PANTHER" id="PTHR33747">
    <property type="entry name" value="UPF0225 PROTEIN SCO1677"/>
    <property type="match status" value="1"/>
</dbReference>
<protein>
    <submittedName>
        <fullName evidence="2">YecA family protein</fullName>
    </submittedName>
</protein>
<gene>
    <name evidence="2" type="ORF">NSU_2354</name>
</gene>
<dbReference type="SUPFAM" id="SSF101327">
    <property type="entry name" value="YgfB-like"/>
    <property type="match status" value="1"/>
</dbReference>
<feature type="region of interest" description="Disordered" evidence="1">
    <location>
        <begin position="186"/>
        <end position="205"/>
    </location>
</feature>
<dbReference type="Gene3D" id="3.10.450.50">
    <property type="match status" value="1"/>
</dbReference>
<accession>G6EDD3</accession>
<evidence type="ECO:0000313" key="3">
    <source>
        <dbReference type="Proteomes" id="UP000004030"/>
    </source>
</evidence>
<dbReference type="KEGG" id="npn:JI59_08325"/>
<proteinExistence type="predicted"/>
<dbReference type="eggNOG" id="COG0653">
    <property type="taxonomic scope" value="Bacteria"/>
</dbReference>
<dbReference type="AlphaFoldDB" id="G6EDD3"/>
<dbReference type="InterPro" id="IPR011978">
    <property type="entry name" value="YgfB-like"/>
</dbReference>